<name>A0ABV8MK93_9NEIS</name>
<sequence length="78" mass="8502">MDHLGMVGGSSWTTLVGAAVVRWLGRVEAKQAAELADPVVNPQPDVSEEISFSPKSHIPSCNVFADYFVFREVSQEPL</sequence>
<reference evidence="2" key="1">
    <citation type="journal article" date="2019" name="Int. J. Syst. Evol. Microbiol.">
        <title>The Global Catalogue of Microorganisms (GCM) 10K type strain sequencing project: providing services to taxonomists for standard genome sequencing and annotation.</title>
        <authorList>
            <consortium name="The Broad Institute Genomics Platform"/>
            <consortium name="The Broad Institute Genome Sequencing Center for Infectious Disease"/>
            <person name="Wu L."/>
            <person name="Ma J."/>
        </authorList>
    </citation>
    <scope>NUCLEOTIDE SEQUENCE [LARGE SCALE GENOMIC DNA]</scope>
    <source>
        <strain evidence="2">LMG 29894</strain>
    </source>
</reference>
<proteinExistence type="predicted"/>
<dbReference type="RefSeq" id="WP_378161373.1">
    <property type="nucleotide sequence ID" value="NZ_JBHSBU010000001.1"/>
</dbReference>
<comment type="caution">
    <text evidence="1">The sequence shown here is derived from an EMBL/GenBank/DDBJ whole genome shotgun (WGS) entry which is preliminary data.</text>
</comment>
<gene>
    <name evidence="1" type="ORF">ACFOW7_04220</name>
</gene>
<protein>
    <submittedName>
        <fullName evidence="1">Uncharacterized protein</fullName>
    </submittedName>
</protein>
<keyword evidence="2" id="KW-1185">Reference proteome</keyword>
<evidence type="ECO:0000313" key="1">
    <source>
        <dbReference type="EMBL" id="MFC4158563.1"/>
    </source>
</evidence>
<dbReference type="EMBL" id="JBHSBU010000001">
    <property type="protein sequence ID" value="MFC4158563.1"/>
    <property type="molecule type" value="Genomic_DNA"/>
</dbReference>
<organism evidence="1 2">
    <name type="scientific">Chitinimonas lacunae</name>
    <dbReference type="NCBI Taxonomy" id="1963018"/>
    <lineage>
        <taxon>Bacteria</taxon>
        <taxon>Pseudomonadati</taxon>
        <taxon>Pseudomonadota</taxon>
        <taxon>Betaproteobacteria</taxon>
        <taxon>Neisseriales</taxon>
        <taxon>Chitinibacteraceae</taxon>
        <taxon>Chitinimonas</taxon>
    </lineage>
</organism>
<dbReference type="Proteomes" id="UP001595791">
    <property type="component" value="Unassembled WGS sequence"/>
</dbReference>
<accession>A0ABV8MK93</accession>
<evidence type="ECO:0000313" key="2">
    <source>
        <dbReference type="Proteomes" id="UP001595791"/>
    </source>
</evidence>